<reference evidence="7" key="1">
    <citation type="submission" date="2020-06" db="EMBL/GenBank/DDBJ databases">
        <authorList>
            <person name="Li T."/>
            <person name="Hu X."/>
            <person name="Zhang T."/>
            <person name="Song X."/>
            <person name="Zhang H."/>
            <person name="Dai N."/>
            <person name="Sheng W."/>
            <person name="Hou X."/>
            <person name="Wei L."/>
        </authorList>
    </citation>
    <scope>NUCLEOTIDE SEQUENCE</scope>
    <source>
        <strain evidence="7">G02</strain>
        <tissue evidence="7">Leaf</tissue>
    </source>
</reference>
<comment type="subcellular location">
    <subcellularLocation>
        <location evidence="1">Membrane</location>
        <topology evidence="1">Multi-pass membrane protein</topology>
    </subcellularLocation>
</comment>
<proteinExistence type="inferred from homology"/>
<keyword evidence="4" id="KW-1133">Transmembrane helix</keyword>
<feature type="domain" description="Lipid desaturase" evidence="6">
    <location>
        <begin position="6"/>
        <end position="90"/>
    </location>
</feature>
<dbReference type="PANTHER" id="PTHR48140">
    <property type="entry name" value="FATTY ACID DESATURASE 4, CHLOROPLASTIC-RELATED"/>
    <property type="match status" value="1"/>
</dbReference>
<evidence type="ECO:0000256" key="4">
    <source>
        <dbReference type="ARBA" id="ARBA00022989"/>
    </source>
</evidence>
<evidence type="ECO:0000313" key="7">
    <source>
        <dbReference type="EMBL" id="KAL0302049.1"/>
    </source>
</evidence>
<organism evidence="7">
    <name type="scientific">Sesamum radiatum</name>
    <name type="common">Black benniseed</name>
    <dbReference type="NCBI Taxonomy" id="300843"/>
    <lineage>
        <taxon>Eukaryota</taxon>
        <taxon>Viridiplantae</taxon>
        <taxon>Streptophyta</taxon>
        <taxon>Embryophyta</taxon>
        <taxon>Tracheophyta</taxon>
        <taxon>Spermatophyta</taxon>
        <taxon>Magnoliopsida</taxon>
        <taxon>eudicotyledons</taxon>
        <taxon>Gunneridae</taxon>
        <taxon>Pentapetalae</taxon>
        <taxon>asterids</taxon>
        <taxon>lamiids</taxon>
        <taxon>Lamiales</taxon>
        <taxon>Pedaliaceae</taxon>
        <taxon>Sesamum</taxon>
    </lineage>
</organism>
<keyword evidence="3" id="KW-0812">Transmembrane</keyword>
<dbReference type="AlphaFoldDB" id="A0AAW2K683"/>
<dbReference type="InterPro" id="IPR019547">
    <property type="entry name" value="Lipid_desat"/>
</dbReference>
<gene>
    <name evidence="7" type="ORF">Sradi_6481700</name>
</gene>
<dbReference type="GO" id="GO:0016020">
    <property type="term" value="C:membrane"/>
    <property type="evidence" value="ECO:0007669"/>
    <property type="project" value="UniProtKB-SubCell"/>
</dbReference>
<dbReference type="InterPro" id="IPR052864">
    <property type="entry name" value="Chloroplast_FAD_CarF"/>
</dbReference>
<dbReference type="EMBL" id="JACGWJ010000030">
    <property type="protein sequence ID" value="KAL0302049.1"/>
    <property type="molecule type" value="Genomic_DNA"/>
</dbReference>
<evidence type="ECO:0000256" key="1">
    <source>
        <dbReference type="ARBA" id="ARBA00004141"/>
    </source>
</evidence>
<evidence type="ECO:0000259" key="6">
    <source>
        <dbReference type="Pfam" id="PF10520"/>
    </source>
</evidence>
<dbReference type="Pfam" id="PF10520">
    <property type="entry name" value="Lipid_desat"/>
    <property type="match status" value="1"/>
</dbReference>
<reference evidence="7" key="2">
    <citation type="journal article" date="2024" name="Plant">
        <title>Genomic evolution and insights into agronomic trait innovations of Sesamum species.</title>
        <authorList>
            <person name="Miao H."/>
            <person name="Wang L."/>
            <person name="Qu L."/>
            <person name="Liu H."/>
            <person name="Sun Y."/>
            <person name="Le M."/>
            <person name="Wang Q."/>
            <person name="Wei S."/>
            <person name="Zheng Y."/>
            <person name="Lin W."/>
            <person name="Duan Y."/>
            <person name="Cao H."/>
            <person name="Xiong S."/>
            <person name="Wang X."/>
            <person name="Wei L."/>
            <person name="Li C."/>
            <person name="Ma Q."/>
            <person name="Ju M."/>
            <person name="Zhao R."/>
            <person name="Li G."/>
            <person name="Mu C."/>
            <person name="Tian Q."/>
            <person name="Mei H."/>
            <person name="Zhang T."/>
            <person name="Gao T."/>
            <person name="Zhang H."/>
        </authorList>
    </citation>
    <scope>NUCLEOTIDE SEQUENCE</scope>
    <source>
        <strain evidence="7">G02</strain>
    </source>
</reference>
<evidence type="ECO:0000256" key="5">
    <source>
        <dbReference type="ARBA" id="ARBA00023136"/>
    </source>
</evidence>
<keyword evidence="5" id="KW-0472">Membrane</keyword>
<sequence length="135" mass="15335">MTRVAATPLFGWQIKEFQVHHRRPWAVNQRQLADLYIQAAAVTALHSPINMFCNDPFLLGCMGVFSSCMMFSQHFHAWSHTPKGKLLPLVAFGIGFWITSSSSWRWRWWFSGWLESGRGRGASPTPTKTKGPNSP</sequence>
<comment type="caution">
    <text evidence="7">The sequence shown here is derived from an EMBL/GenBank/DDBJ whole genome shotgun (WGS) entry which is preliminary data.</text>
</comment>
<accession>A0AAW2K683</accession>
<evidence type="ECO:0000256" key="2">
    <source>
        <dbReference type="ARBA" id="ARBA00007620"/>
    </source>
</evidence>
<evidence type="ECO:0000256" key="3">
    <source>
        <dbReference type="ARBA" id="ARBA00022692"/>
    </source>
</evidence>
<protein>
    <recommendedName>
        <fullName evidence="6">Lipid desaturase domain-containing protein</fullName>
    </recommendedName>
</protein>
<comment type="similarity">
    <text evidence="2">Belongs to the fatty acid desaturase CarF family.</text>
</comment>
<dbReference type="PANTHER" id="PTHR48140:SF1">
    <property type="entry name" value="FATTY ACID DESATURASE 4, CHLOROPLASTIC-RELATED"/>
    <property type="match status" value="1"/>
</dbReference>
<name>A0AAW2K683_SESRA</name>